<dbReference type="OrthoDB" id="10480390at2759"/>
<evidence type="ECO:0000313" key="2">
    <source>
        <dbReference type="EMBL" id="CRK97537.1"/>
    </source>
</evidence>
<proteinExistence type="predicted"/>
<protein>
    <submittedName>
        <fullName evidence="2">CLUMA_CG010925, isoform A</fullName>
    </submittedName>
</protein>
<name>A0A1J1IGF8_9DIPT</name>
<evidence type="ECO:0000256" key="1">
    <source>
        <dbReference type="SAM" id="MobiDB-lite"/>
    </source>
</evidence>
<organism evidence="2 3">
    <name type="scientific">Clunio marinus</name>
    <dbReference type="NCBI Taxonomy" id="568069"/>
    <lineage>
        <taxon>Eukaryota</taxon>
        <taxon>Metazoa</taxon>
        <taxon>Ecdysozoa</taxon>
        <taxon>Arthropoda</taxon>
        <taxon>Hexapoda</taxon>
        <taxon>Insecta</taxon>
        <taxon>Pterygota</taxon>
        <taxon>Neoptera</taxon>
        <taxon>Endopterygota</taxon>
        <taxon>Diptera</taxon>
        <taxon>Nematocera</taxon>
        <taxon>Chironomoidea</taxon>
        <taxon>Chironomidae</taxon>
        <taxon>Clunio</taxon>
    </lineage>
</organism>
<reference evidence="2 3" key="1">
    <citation type="submission" date="2015-04" db="EMBL/GenBank/DDBJ databases">
        <authorList>
            <person name="Syromyatnikov M.Y."/>
            <person name="Popov V.N."/>
        </authorList>
    </citation>
    <scope>NUCLEOTIDE SEQUENCE [LARGE SCALE GENOMIC DNA]</scope>
</reference>
<dbReference type="Proteomes" id="UP000183832">
    <property type="component" value="Unassembled WGS sequence"/>
</dbReference>
<keyword evidence="3" id="KW-1185">Reference proteome</keyword>
<sequence length="297" mass="34504">MPPTKRKKHSKESETFDVEKELETYQKEIQKIKEGIGMNIDICEDETKTDHGYIDSLSPENSDSENHNTTNGTVSEIKSYIRSQVRLMEQRINLRFDHIEDKINKLLERQTSQTPADTVIVEEHILDSDDAGPNSDTPEYKITHIASNDESVNLIFPIADEATFDWFFERLWHEEFRSNLINQQWHHATNKNAKSFNVSVNSFLRKHFDLTVCVKYSVSGFGAHGTRKRKLDSNSLISYVFDCFNRAYPDVYSYKECTRAIVQFWGRAPDLLNKSMARAQERSIKEEDSLKTNDSYT</sequence>
<dbReference type="EMBL" id="CVRI01000047">
    <property type="protein sequence ID" value="CRK97537.1"/>
    <property type="molecule type" value="Genomic_DNA"/>
</dbReference>
<feature type="region of interest" description="Disordered" evidence="1">
    <location>
        <begin position="51"/>
        <end position="71"/>
    </location>
</feature>
<accession>A0A1J1IGF8</accession>
<evidence type="ECO:0000313" key="3">
    <source>
        <dbReference type="Proteomes" id="UP000183832"/>
    </source>
</evidence>
<gene>
    <name evidence="2" type="ORF">CLUMA_CG010925</name>
</gene>
<dbReference type="AlphaFoldDB" id="A0A1J1IGF8"/>